<keyword evidence="3" id="KW-1185">Reference proteome</keyword>
<evidence type="ECO:0000313" key="3">
    <source>
        <dbReference type="Proteomes" id="UP000603200"/>
    </source>
</evidence>
<protein>
    <submittedName>
        <fullName evidence="2">Uncharacterized protein</fullName>
    </submittedName>
</protein>
<dbReference type="EMBL" id="BOMN01000117">
    <property type="protein sequence ID" value="GIE25244.1"/>
    <property type="molecule type" value="Genomic_DNA"/>
</dbReference>
<reference evidence="2 3" key="1">
    <citation type="submission" date="2021-01" db="EMBL/GenBank/DDBJ databases">
        <title>Whole genome shotgun sequence of Actinoplanes humidus NBRC 14915.</title>
        <authorList>
            <person name="Komaki H."/>
            <person name="Tamura T."/>
        </authorList>
    </citation>
    <scope>NUCLEOTIDE SEQUENCE [LARGE SCALE GENOMIC DNA]</scope>
    <source>
        <strain evidence="2 3">NBRC 14915</strain>
    </source>
</reference>
<evidence type="ECO:0000313" key="2">
    <source>
        <dbReference type="EMBL" id="GIE25244.1"/>
    </source>
</evidence>
<name>A0ABQ4A312_9ACTN</name>
<feature type="compositionally biased region" description="Basic residues" evidence="1">
    <location>
        <begin position="27"/>
        <end position="38"/>
    </location>
</feature>
<evidence type="ECO:0000256" key="1">
    <source>
        <dbReference type="SAM" id="MobiDB-lite"/>
    </source>
</evidence>
<gene>
    <name evidence="2" type="ORF">Ahu01nite_083460</name>
</gene>
<comment type="caution">
    <text evidence="2">The sequence shown here is derived from an EMBL/GenBank/DDBJ whole genome shotgun (WGS) entry which is preliminary data.</text>
</comment>
<feature type="compositionally biased region" description="Basic and acidic residues" evidence="1">
    <location>
        <begin position="39"/>
        <end position="50"/>
    </location>
</feature>
<proteinExistence type="predicted"/>
<dbReference type="Proteomes" id="UP000603200">
    <property type="component" value="Unassembled WGS sequence"/>
</dbReference>
<accession>A0ABQ4A312</accession>
<feature type="region of interest" description="Disordered" evidence="1">
    <location>
        <begin position="1"/>
        <end position="126"/>
    </location>
</feature>
<sequence>MRFGKTCGLEQVEQTAERERPTTASRRGTRPVRRRAAWKKVEQAAERERPSTAMSPRRADRLKVCGPEEVEQTAEREQVHNGEVTAAYGPLEGVRTGRSRAGAKTVRPQGVEPAQCEAVEGEAAEG</sequence>
<organism evidence="2 3">
    <name type="scientific">Winogradskya humida</name>
    <dbReference type="NCBI Taxonomy" id="113566"/>
    <lineage>
        <taxon>Bacteria</taxon>
        <taxon>Bacillati</taxon>
        <taxon>Actinomycetota</taxon>
        <taxon>Actinomycetes</taxon>
        <taxon>Micromonosporales</taxon>
        <taxon>Micromonosporaceae</taxon>
        <taxon>Winogradskya</taxon>
    </lineage>
</organism>